<feature type="region of interest" description="Disordered" evidence="22">
    <location>
        <begin position="560"/>
        <end position="679"/>
    </location>
</feature>
<keyword evidence="13" id="KW-0156">Chromatin regulator</keyword>
<dbReference type="Pfam" id="PF12022">
    <property type="entry name" value="COG2_C"/>
    <property type="match status" value="1"/>
</dbReference>
<feature type="region of interest" description="Disordered" evidence="22">
    <location>
        <begin position="417"/>
        <end position="521"/>
    </location>
</feature>
<feature type="domain" description="MYND-type" evidence="24">
    <location>
        <begin position="1159"/>
        <end position="1194"/>
    </location>
</feature>
<dbReference type="GO" id="GO:0008270">
    <property type="term" value="F:zinc ion binding"/>
    <property type="evidence" value="ECO:0007669"/>
    <property type="project" value="UniProtKB-KW"/>
</dbReference>
<comment type="subcellular location">
    <subcellularLocation>
        <location evidence="2">Golgi apparatus membrane</location>
        <topology evidence="2">Peripheral membrane protein</topology>
    </subcellularLocation>
    <subcellularLocation>
        <location evidence="1">Nucleus</location>
    </subcellularLocation>
</comment>
<feature type="compositionally biased region" description="Polar residues" evidence="22">
    <location>
        <begin position="473"/>
        <end position="487"/>
    </location>
</feature>
<evidence type="ECO:0000313" key="26">
    <source>
        <dbReference type="EMBL" id="GAA29452.2"/>
    </source>
</evidence>
<dbReference type="Gene3D" id="1.20.920.10">
    <property type="entry name" value="Bromodomain-like"/>
    <property type="match status" value="1"/>
</dbReference>
<dbReference type="PROSITE" id="PS50865">
    <property type="entry name" value="ZF_MYND_2"/>
    <property type="match status" value="1"/>
</dbReference>
<evidence type="ECO:0000256" key="7">
    <source>
        <dbReference type="ARBA" id="ARBA00022499"/>
    </source>
</evidence>
<name>H2KU27_CLOSI</name>
<feature type="region of interest" description="Disordered" evidence="22">
    <location>
        <begin position="741"/>
        <end position="934"/>
    </location>
</feature>
<dbReference type="GO" id="GO:0000139">
    <property type="term" value="C:Golgi membrane"/>
    <property type="evidence" value="ECO:0007669"/>
    <property type="project" value="UniProtKB-SubCell"/>
</dbReference>
<dbReference type="GO" id="GO:0003677">
    <property type="term" value="F:DNA binding"/>
    <property type="evidence" value="ECO:0007669"/>
    <property type="project" value="InterPro"/>
</dbReference>
<comment type="similarity">
    <text evidence="3">Belongs to the COG2 family.</text>
</comment>
<gene>
    <name evidence="26" type="ORF">CLF_107543</name>
</gene>
<dbReference type="GO" id="GO:0015031">
    <property type="term" value="P:protein transport"/>
    <property type="evidence" value="ECO:0007669"/>
    <property type="project" value="UniProtKB-KW"/>
</dbReference>
<keyword evidence="9" id="KW-0479">Metal-binding</keyword>
<dbReference type="Gene3D" id="3.30.40.10">
    <property type="entry name" value="Zinc/RING finger domain, C3HC4 (zinc finger)"/>
    <property type="match status" value="1"/>
</dbReference>
<feature type="compositionally biased region" description="Polar residues" evidence="22">
    <location>
        <begin position="819"/>
        <end position="830"/>
    </location>
</feature>
<dbReference type="GO" id="GO:0006891">
    <property type="term" value="P:intra-Golgi vesicle-mediated transport"/>
    <property type="evidence" value="ECO:0007669"/>
    <property type="project" value="TreeGrafter"/>
</dbReference>
<feature type="compositionally biased region" description="Basic residues" evidence="22">
    <location>
        <begin position="666"/>
        <end position="677"/>
    </location>
</feature>
<dbReference type="InterPro" id="IPR048589">
    <property type="entry name" value="SAMD1-like_WH"/>
</dbReference>
<evidence type="ECO:0000256" key="13">
    <source>
        <dbReference type="ARBA" id="ARBA00022853"/>
    </source>
</evidence>
<sequence length="2054" mass="228932">MDYVNLRNYRHADPLKVKQVWDTIGSVKGQRLVIPTEKLVKSLRKQFGLKDDQIRLLLDEIEGDSLIEKVGPSFGKGGPAGYRLPDFSRPCSRSKHDWYCFQCHKPGEVLKCSDCFRVYHVDCANEASKLSSPSGKSLRSPTLHDGLFDDFSCAVCESRPKCEFSRKQIRKLLEFATHHLRKQPLWKTFLHIGYPNEINKNEYLVYKYTDLELLQRKIKDGRYAALEEFSMDVQLLVHNVCILHGPFSSEADEVRFFLRSVNAELIEIQLCTDCYINAKTRLTDWISKPCKPPHELIWACNRTSAGAGIFNDSINISSYFWPAKVLLERDDAYEVRFFGGTHERAVVKKSNTRPFHLPADEIGVLRRTGTYAGCGFERAWNEVTKLQGNIESGYYTHSSGESDLPPSEDEYSDEVYLAPRRGTINTFSKGARTESPRSSSTSNQFKRRRHTSSSSHQTTTSATPTIDEPPPVRQTSSSRVSKAFNKSSKTRPLETTVLSSPNYDKKRYPSKLPMPVAQPGTPGAAAISALAETKAAMAAAVGSSHKSSATLTADLLSLTNKHDPSVGLKSPLSPNSRRPSKGVRGRRGPGRPPKRDSILRRPVRRKTSSSPSSSHSSRSISSVSSNSDSELANGTDNRVSSSLSDDSENNWHPKKNFSTKWETPKKTRGGIKSRGLKVHTNEVSRVATENSDVSRWHELAGLKPKPLRSPGRGRPRSRHLKHYASVDGTGRKRLAAQNKDSVFGSSVKKSKRTSDNIDRFGDRHDEDDELTDRCCSPALSVGSPGMSARHHKGHRRQTTPIHSPDVPPFTHSSPGRKGTNVSGGSLSIKHSPTKRPNDVTPKRRSSPSSNFSSCSSPSTSEADSDSGFANRRRTLTGKVAEDDRKFRCPTRSGSNSKEGRLSGTSSTMLRRPPFAPPLSNSSTDTGRGGSAVLNSDRSTLSAATNLFPSHHATGNLDHTSSHNTSHSATLSVTAQLAGSVSSGNVVSNNSVSTTGLSSLQGQSAGMSSLPRSHLPPNKRAAAAANAAAMNRTGNGLSNETGGHPNQSISPRGMDGISVASSKKCNSRGVQTTPQTCLECKDRETQRLAEQSEHKRTLQELEDRLTLQFREEKAAAVQAAVEQAQTSLRESMEREKKLDLEAAEARFSEIIVQTKRRQWCRNCLCEAIYHCCWNTSYCSIPCQQEHWQNEHKRHPIRSVALQLPEIEGTGLEEMKKPSEPKSTTQQHQTKRKRPPLLEDSFDVAPSGLRFCFDRECFLNDEFHSDAFILTEERRGASLENLRDSLLQYSNILKSSLVELINQDYADFVNLSSNLVGLDKAIDNIAMPLQEFQASVLAVITELDAVEQELTVKLQERQKLRDKKDLLNSLNTMGECVTRLERWLTPQATDNFANEKRTCPNRGKQGHAMDAELSEDNSFDWPTEFIADFSLQEDPGQRIERVATEYIKLQFFAKKCHDHPIVQCMKPRIQWITSVLQEQLESRLKAALDVAQLTSSSSEQVVVSKHAGALLRQALSIYLMIDKLSDLVQLYRQYSVRPKLSKIFTPRPELLTRGSNTNKAVETLDGMYTEALKVLSHQLDILHQLSFHRSSESYDPLAEFDCLVDGFWPETVDLLCTHLSDMFDPGDPDRFFELYAVSQKFISKLEAKIQSTKQLDYFRNSPAYNQFASKWSLPVYFQIRFQEIAAKVEAVMRDELALVKNGSRGCLLKLTDVLLSQVQRCWKQGVYLHNLKHRFFRLTLQLLSRYATFVLNRSGEKGIPAAQSSGLDFVEQSIYLLVDVHRVATYATSELPTLIRPALGHIRNESTTDNDLPPWLTDCLAEAAQQLFAAAKPLGDGVLAQTEQSCLSVSRMILDIPRQYRRTNRTLPNAASAYLVEMIAPLRRVSDLSATVSCASASDTLAELVRHCIAKVSGAYLGQLTEVLNAVKKMEDSLRKLREVRRGGGSTSVNQSGPPGNGTYSDDDKIRHQLYLDACAFRDQVGYSNEVFRTILYPPKSGRISLGRRRSYYSRSHHSSDSSRITLVGSLWGANAESMEQLQKIVELTQDAKTEGSTNT</sequence>
<dbReference type="GO" id="GO:0017119">
    <property type="term" value="C:Golgi transport complex"/>
    <property type="evidence" value="ECO:0007669"/>
    <property type="project" value="TreeGrafter"/>
</dbReference>
<dbReference type="InterPro" id="IPR013083">
    <property type="entry name" value="Znf_RING/FYVE/PHD"/>
</dbReference>
<dbReference type="SMART" id="SM00297">
    <property type="entry name" value="BROMO"/>
    <property type="match status" value="1"/>
</dbReference>
<feature type="compositionally biased region" description="Polar residues" evidence="22">
    <location>
        <begin position="630"/>
        <end position="644"/>
    </location>
</feature>
<evidence type="ECO:0000256" key="6">
    <source>
        <dbReference type="ARBA" id="ARBA00022491"/>
    </source>
</evidence>
<evidence type="ECO:0000256" key="21">
    <source>
        <dbReference type="PROSITE-ProRule" id="PRU00134"/>
    </source>
</evidence>
<keyword evidence="10 21" id="KW-0863">Zinc-finger</keyword>
<dbReference type="GO" id="GO:0007030">
    <property type="term" value="P:Golgi organization"/>
    <property type="evidence" value="ECO:0007669"/>
    <property type="project" value="InterPro"/>
</dbReference>
<keyword evidence="18" id="KW-0539">Nucleus</keyword>
<evidence type="ECO:0000256" key="10">
    <source>
        <dbReference type="ARBA" id="ARBA00022771"/>
    </source>
</evidence>
<dbReference type="Gene3D" id="2.30.30.140">
    <property type="match status" value="1"/>
</dbReference>
<keyword evidence="17" id="KW-0472">Membrane</keyword>
<dbReference type="InterPro" id="IPR036427">
    <property type="entry name" value="Bromodomain-like_sf"/>
</dbReference>
<dbReference type="PANTHER" id="PTHR12961">
    <property type="entry name" value="CONSERVED OLIGOMERIC GOLGI COMPLEX COMPONENT 2"/>
    <property type="match status" value="1"/>
</dbReference>
<dbReference type="InterPro" id="IPR024603">
    <property type="entry name" value="COG_complex_COG2_C"/>
</dbReference>
<evidence type="ECO:0000256" key="14">
    <source>
        <dbReference type="ARBA" id="ARBA00022927"/>
    </source>
</evidence>
<feature type="compositionally biased region" description="Polar residues" evidence="22">
    <location>
        <begin position="1945"/>
        <end position="1958"/>
    </location>
</feature>
<keyword evidence="14" id="KW-0653">Protein transport</keyword>
<evidence type="ECO:0000259" key="23">
    <source>
        <dbReference type="PROSITE" id="PS50014"/>
    </source>
</evidence>
<feature type="domain" description="Bromo" evidence="23">
    <location>
        <begin position="181"/>
        <end position="251"/>
    </location>
</feature>
<feature type="region of interest" description="Disordered" evidence="22">
    <location>
        <begin position="1937"/>
        <end position="1961"/>
    </location>
</feature>
<dbReference type="Pfam" id="PF06148">
    <property type="entry name" value="COG2_N"/>
    <property type="match status" value="1"/>
</dbReference>
<feature type="compositionally biased region" description="Polar residues" evidence="22">
    <location>
        <begin position="891"/>
        <end position="908"/>
    </location>
</feature>
<dbReference type="InterPro" id="IPR047268">
    <property type="entry name" value="PWWP_BS69"/>
</dbReference>
<feature type="compositionally biased region" description="Polar residues" evidence="22">
    <location>
        <begin position="1000"/>
        <end position="1010"/>
    </location>
</feature>
<evidence type="ECO:0000256" key="3">
    <source>
        <dbReference type="ARBA" id="ARBA00007603"/>
    </source>
</evidence>
<feature type="compositionally biased region" description="Low complexity" evidence="22">
    <location>
        <begin position="846"/>
        <end position="861"/>
    </location>
</feature>
<dbReference type="PROSITE" id="PS52014">
    <property type="entry name" value="SAMD1_WH"/>
    <property type="match status" value="1"/>
</dbReference>
<keyword evidence="5" id="KW-0813">Transport</keyword>
<reference evidence="26" key="1">
    <citation type="journal article" date="2011" name="Genome Biol.">
        <title>The draft genome of the carcinogenic human liver fluke Clonorchis sinensis.</title>
        <authorList>
            <person name="Wang X."/>
            <person name="Chen W."/>
            <person name="Huang Y."/>
            <person name="Sun J."/>
            <person name="Men J."/>
            <person name="Liu H."/>
            <person name="Luo F."/>
            <person name="Guo L."/>
            <person name="Lv X."/>
            <person name="Deng C."/>
            <person name="Zhou C."/>
            <person name="Fan Y."/>
            <person name="Li X."/>
            <person name="Huang L."/>
            <person name="Hu Y."/>
            <person name="Liang C."/>
            <person name="Hu X."/>
            <person name="Xu J."/>
            <person name="Yu X."/>
        </authorList>
    </citation>
    <scope>NUCLEOTIDE SEQUENCE [LARGE SCALE GENOMIC DNA]</scope>
    <source>
        <strain evidence="26">Henan</strain>
    </source>
</reference>
<protein>
    <recommendedName>
        <fullName evidence="4">Conserved oligomeric Golgi complex subunit 2</fullName>
    </recommendedName>
    <alternativeName>
        <fullName evidence="19">Component of oligomeric Golgi complex 2</fullName>
    </alternativeName>
</protein>
<feature type="region of interest" description="Disordered" evidence="22">
    <location>
        <begin position="1208"/>
        <end position="1238"/>
    </location>
</feature>
<evidence type="ECO:0000256" key="16">
    <source>
        <dbReference type="ARBA" id="ARBA00023117"/>
    </source>
</evidence>
<evidence type="ECO:0000256" key="18">
    <source>
        <dbReference type="ARBA" id="ARBA00023242"/>
    </source>
</evidence>
<dbReference type="InterPro" id="IPR001965">
    <property type="entry name" value="Znf_PHD"/>
</dbReference>
<dbReference type="PANTHER" id="PTHR12961:SF0">
    <property type="entry name" value="CONSERVED OLIGOMERIC GOLGI COMPLEX SUBUNIT 2"/>
    <property type="match status" value="1"/>
</dbReference>
<dbReference type="InterPro" id="IPR009316">
    <property type="entry name" value="COG2"/>
</dbReference>
<evidence type="ECO:0000256" key="2">
    <source>
        <dbReference type="ARBA" id="ARBA00004395"/>
    </source>
</evidence>
<accession>H2KU27</accession>
<keyword evidence="6" id="KW-0678">Repressor</keyword>
<keyword evidence="15" id="KW-0333">Golgi apparatus</keyword>
<evidence type="ECO:0000256" key="11">
    <source>
        <dbReference type="ARBA" id="ARBA00022833"/>
    </source>
</evidence>
<dbReference type="EMBL" id="DF143992">
    <property type="protein sequence ID" value="GAA29452.2"/>
    <property type="molecule type" value="Genomic_DNA"/>
</dbReference>
<dbReference type="InterPro" id="IPR057053">
    <property type="entry name" value="MYND_ZMYND11_ZMYD8"/>
</dbReference>
<evidence type="ECO:0000256" key="19">
    <source>
        <dbReference type="ARBA" id="ARBA00031344"/>
    </source>
</evidence>
<dbReference type="GO" id="GO:0005634">
    <property type="term" value="C:nucleus"/>
    <property type="evidence" value="ECO:0007669"/>
    <property type="project" value="UniProtKB-SubCell"/>
</dbReference>
<dbReference type="InterPro" id="IPR002893">
    <property type="entry name" value="Znf_MYND"/>
</dbReference>
<proteinExistence type="inferred from homology"/>
<dbReference type="Pfam" id="PF24324">
    <property type="entry name" value="MYND_ZMYND11_ZMYD8"/>
    <property type="match status" value="1"/>
</dbReference>
<dbReference type="GO" id="GO:0006325">
    <property type="term" value="P:chromatin organization"/>
    <property type="evidence" value="ECO:0007669"/>
    <property type="project" value="UniProtKB-KW"/>
</dbReference>
<evidence type="ECO:0000256" key="17">
    <source>
        <dbReference type="ARBA" id="ARBA00023136"/>
    </source>
</evidence>
<dbReference type="Proteomes" id="UP000008909">
    <property type="component" value="Unassembled WGS sequence"/>
</dbReference>
<dbReference type="SUPFAM" id="SSF144232">
    <property type="entry name" value="HIT/MYND zinc finger-like"/>
    <property type="match status" value="1"/>
</dbReference>
<keyword evidence="11" id="KW-0862">Zinc</keyword>
<evidence type="ECO:0000256" key="22">
    <source>
        <dbReference type="SAM" id="MobiDB-lite"/>
    </source>
</evidence>
<dbReference type="SMART" id="SM00249">
    <property type="entry name" value="PHD"/>
    <property type="match status" value="1"/>
</dbReference>
<feature type="region of interest" description="Disordered" evidence="22">
    <location>
        <begin position="993"/>
        <end position="1026"/>
    </location>
</feature>
<evidence type="ECO:0000256" key="15">
    <source>
        <dbReference type="ARBA" id="ARBA00023034"/>
    </source>
</evidence>
<dbReference type="PROSITE" id="PS50014">
    <property type="entry name" value="BROMODOMAIN_2"/>
    <property type="match status" value="1"/>
</dbReference>
<dbReference type="SUPFAM" id="SSF57903">
    <property type="entry name" value="FYVE/PHD zinc finger"/>
    <property type="match status" value="1"/>
</dbReference>
<dbReference type="InterPro" id="IPR024602">
    <property type="entry name" value="COG_su2_N"/>
</dbReference>
<evidence type="ECO:0000256" key="4">
    <source>
        <dbReference type="ARBA" id="ARBA00020977"/>
    </source>
</evidence>
<dbReference type="CDD" id="cd20159">
    <property type="entry name" value="PWWP_BS69"/>
    <property type="match status" value="1"/>
</dbReference>
<dbReference type="SUPFAM" id="SSF47370">
    <property type="entry name" value="Bromodomain"/>
    <property type="match status" value="1"/>
</dbReference>
<evidence type="ECO:0000256" key="5">
    <source>
        <dbReference type="ARBA" id="ARBA00022448"/>
    </source>
</evidence>
<keyword evidence="7" id="KW-1017">Isopeptide bond</keyword>
<keyword evidence="27" id="KW-1185">Reference proteome</keyword>
<evidence type="ECO:0000256" key="12">
    <source>
        <dbReference type="ARBA" id="ARBA00022843"/>
    </source>
</evidence>
<keyword evidence="16 20" id="KW-0103">Bromodomain</keyword>
<feature type="compositionally biased region" description="Basic residues" evidence="22">
    <location>
        <begin position="578"/>
        <end position="589"/>
    </location>
</feature>
<feature type="compositionally biased region" description="Basic and acidic residues" evidence="22">
    <location>
        <begin position="752"/>
        <end position="764"/>
    </location>
</feature>
<evidence type="ECO:0000259" key="25">
    <source>
        <dbReference type="PROSITE" id="PS52014"/>
    </source>
</evidence>
<dbReference type="InterPro" id="IPR011011">
    <property type="entry name" value="Znf_FYVE_PHD"/>
</dbReference>
<evidence type="ECO:0000256" key="9">
    <source>
        <dbReference type="ARBA" id="ARBA00022723"/>
    </source>
</evidence>
<evidence type="ECO:0000256" key="8">
    <source>
        <dbReference type="ARBA" id="ARBA00022553"/>
    </source>
</evidence>
<keyword evidence="8" id="KW-0597">Phosphoprotein</keyword>
<evidence type="ECO:0000259" key="24">
    <source>
        <dbReference type="PROSITE" id="PS50865"/>
    </source>
</evidence>
<dbReference type="InterPro" id="IPR001487">
    <property type="entry name" value="Bromodomain"/>
</dbReference>
<evidence type="ECO:0000256" key="1">
    <source>
        <dbReference type="ARBA" id="ARBA00004123"/>
    </source>
</evidence>
<dbReference type="Pfam" id="PF00439">
    <property type="entry name" value="Bromodomain"/>
    <property type="match status" value="1"/>
</dbReference>
<keyword evidence="12" id="KW-0832">Ubl conjugation</keyword>
<feature type="compositionally biased region" description="Basic residues" evidence="22">
    <location>
        <begin position="788"/>
        <end position="797"/>
    </location>
</feature>
<feature type="compositionally biased region" description="Low complexity" evidence="22">
    <location>
        <begin position="452"/>
        <end position="465"/>
    </location>
</feature>
<organism evidence="26 27">
    <name type="scientific">Clonorchis sinensis</name>
    <name type="common">Chinese liver fluke</name>
    <dbReference type="NCBI Taxonomy" id="79923"/>
    <lineage>
        <taxon>Eukaryota</taxon>
        <taxon>Metazoa</taxon>
        <taxon>Spiralia</taxon>
        <taxon>Lophotrochozoa</taxon>
        <taxon>Platyhelminthes</taxon>
        <taxon>Trematoda</taxon>
        <taxon>Digenea</taxon>
        <taxon>Opisthorchiida</taxon>
        <taxon>Opisthorchiata</taxon>
        <taxon>Opisthorchiidae</taxon>
        <taxon>Clonorchis</taxon>
    </lineage>
</organism>
<evidence type="ECO:0000313" key="27">
    <source>
        <dbReference type="Proteomes" id="UP000008909"/>
    </source>
</evidence>
<feature type="compositionally biased region" description="Low complexity" evidence="22">
    <location>
        <begin position="608"/>
        <end position="629"/>
    </location>
</feature>
<evidence type="ECO:0000256" key="20">
    <source>
        <dbReference type="PROSITE-ProRule" id="PRU00035"/>
    </source>
</evidence>
<feature type="domain" description="SAMD1-like winged helix (WH)" evidence="25">
    <location>
        <begin position="8"/>
        <end position="88"/>
    </location>
</feature>
<dbReference type="CDD" id="cd15537">
    <property type="entry name" value="PHD_BS69"/>
    <property type="match status" value="1"/>
</dbReference>